<keyword evidence="1" id="KW-0472">Membrane</keyword>
<accession>A0A6I4W043</accession>
<evidence type="ECO:0000313" key="2">
    <source>
        <dbReference type="EMBL" id="MXQ55590.1"/>
    </source>
</evidence>
<sequence length="195" mass="23287">MKYLRYLLFILVIFFLYKCIDRFVMELIWQFIQQTYPIPSGFIYTIDSYVPKILSVIISISLSGWFFSLLKWEIPFFDFYQERNHPKQQELYKVALAESKLEIKEQSMGKQYVIQLTEDELLHFWSTLEELDKNLEEKVSFDFGTSPNKHLTVHLIGGESKKYKKWGQNFMFLLFIFGTLVGIYLVIAEIWSLIT</sequence>
<name>A0A6I4W043_9BACL</name>
<gene>
    <name evidence="2" type="ORF">GSM42_18055</name>
</gene>
<keyword evidence="1" id="KW-1133">Transmembrane helix</keyword>
<feature type="transmembrane region" description="Helical" evidence="1">
    <location>
        <begin position="49"/>
        <end position="70"/>
    </location>
</feature>
<feature type="transmembrane region" description="Helical" evidence="1">
    <location>
        <begin position="7"/>
        <end position="29"/>
    </location>
</feature>
<keyword evidence="3" id="KW-1185">Reference proteome</keyword>
<keyword evidence="1" id="KW-0812">Transmembrane</keyword>
<protein>
    <submittedName>
        <fullName evidence="2">Uncharacterized protein</fullName>
    </submittedName>
</protein>
<proteinExistence type="predicted"/>
<reference evidence="2 3" key="1">
    <citation type="submission" date="2019-12" db="EMBL/GenBank/DDBJ databases">
        <title>Whole-genome analyses of novel actinobacteria.</title>
        <authorList>
            <person name="Sahin N."/>
            <person name="Saygin H."/>
        </authorList>
    </citation>
    <scope>NUCLEOTIDE SEQUENCE [LARGE SCALE GENOMIC DNA]</scope>
    <source>
        <strain evidence="2 3">KC615</strain>
    </source>
</reference>
<evidence type="ECO:0000313" key="3">
    <source>
        <dbReference type="Proteomes" id="UP000430692"/>
    </source>
</evidence>
<dbReference type="AlphaFoldDB" id="A0A6I4W043"/>
<dbReference type="Proteomes" id="UP000430692">
    <property type="component" value="Unassembled WGS sequence"/>
</dbReference>
<feature type="transmembrane region" description="Helical" evidence="1">
    <location>
        <begin position="170"/>
        <end position="194"/>
    </location>
</feature>
<comment type="caution">
    <text evidence="2">The sequence shown here is derived from an EMBL/GenBank/DDBJ whole genome shotgun (WGS) entry which is preliminary data.</text>
</comment>
<dbReference type="EMBL" id="WUUL01000016">
    <property type="protein sequence ID" value="MXQ55590.1"/>
    <property type="molecule type" value="Genomic_DNA"/>
</dbReference>
<evidence type="ECO:0000256" key="1">
    <source>
        <dbReference type="SAM" id="Phobius"/>
    </source>
</evidence>
<organism evidence="2 3">
    <name type="scientific">Shimazuella alba</name>
    <dbReference type="NCBI Taxonomy" id="2690964"/>
    <lineage>
        <taxon>Bacteria</taxon>
        <taxon>Bacillati</taxon>
        <taxon>Bacillota</taxon>
        <taxon>Bacilli</taxon>
        <taxon>Bacillales</taxon>
        <taxon>Thermoactinomycetaceae</taxon>
        <taxon>Shimazuella</taxon>
    </lineage>
</organism>
<dbReference type="RefSeq" id="WP_160802942.1">
    <property type="nucleotide sequence ID" value="NZ_WUUL01000016.1"/>
</dbReference>